<organism evidence="2">
    <name type="scientific">hydrothermal vent metagenome</name>
    <dbReference type="NCBI Taxonomy" id="652676"/>
    <lineage>
        <taxon>unclassified sequences</taxon>
        <taxon>metagenomes</taxon>
        <taxon>ecological metagenomes</taxon>
    </lineage>
</organism>
<gene>
    <name evidence="2" type="ORF">MNBD_ALPHA09-2239</name>
</gene>
<feature type="domain" description="Glycosyltransferase subfamily 4-like N-terminal" evidence="1">
    <location>
        <begin position="27"/>
        <end position="192"/>
    </location>
</feature>
<sequence length="397" mass="42229">MWTSATSKPKAPRHPPRVLQCFRAPLGGLFRHVADLTEGLVAKGFEVGIICSDEDCGELARARLTQLEHQTALGLHRTAMPRTAGLADISALRAVISLTRQYDIDIIHGHGAKGGAYARAAAALLGARAAYTPHGGSLHYSPGSAAGLVFLTLERVLNRFGGAILFESDFSARTYREKIGEPRARARTVHNGLGGEEFAPLATAPDAADLLYIGEMRELKGVAVLLEALKQLSAERPVSAIFVGSGPERARFEALAGELGLARAVRFEDPMPARAAFAMARMVVVPSLAESFPYVVLEAIAAARPLIATRVGGIPEIFGPLSQRLVAPGDAGALAHAIKTRLATPEETLREAADLRTHVKTHFNADKMVSAIISTYRQLLKSSQPVAMTGAARNPSS</sequence>
<dbReference type="CDD" id="cd03801">
    <property type="entry name" value="GT4_PimA-like"/>
    <property type="match status" value="1"/>
</dbReference>
<reference evidence="2" key="1">
    <citation type="submission" date="2018-06" db="EMBL/GenBank/DDBJ databases">
        <authorList>
            <person name="Zhirakovskaya E."/>
        </authorList>
    </citation>
    <scope>NUCLEOTIDE SEQUENCE</scope>
</reference>
<keyword evidence="2" id="KW-0808">Transferase</keyword>
<dbReference type="AlphaFoldDB" id="A0A3B0U042"/>
<dbReference type="Gene3D" id="3.40.50.2000">
    <property type="entry name" value="Glycogen Phosphorylase B"/>
    <property type="match status" value="2"/>
</dbReference>
<proteinExistence type="predicted"/>
<dbReference type="SUPFAM" id="SSF53756">
    <property type="entry name" value="UDP-Glycosyltransferase/glycogen phosphorylase"/>
    <property type="match status" value="1"/>
</dbReference>
<dbReference type="PANTHER" id="PTHR12526">
    <property type="entry name" value="GLYCOSYLTRANSFERASE"/>
    <property type="match status" value="1"/>
</dbReference>
<name>A0A3B0U042_9ZZZZ</name>
<dbReference type="Pfam" id="PF13692">
    <property type="entry name" value="Glyco_trans_1_4"/>
    <property type="match status" value="1"/>
</dbReference>
<dbReference type="Pfam" id="PF13579">
    <property type="entry name" value="Glyco_trans_4_4"/>
    <property type="match status" value="1"/>
</dbReference>
<dbReference type="InterPro" id="IPR028098">
    <property type="entry name" value="Glyco_trans_4-like_N"/>
</dbReference>
<protein>
    <submittedName>
        <fullName evidence="2">Glycosyltransferase</fullName>
    </submittedName>
</protein>
<dbReference type="EMBL" id="UOEM01000123">
    <property type="protein sequence ID" value="VAW19067.1"/>
    <property type="molecule type" value="Genomic_DNA"/>
</dbReference>
<evidence type="ECO:0000313" key="2">
    <source>
        <dbReference type="EMBL" id="VAW19067.1"/>
    </source>
</evidence>
<accession>A0A3B0U042</accession>
<evidence type="ECO:0000259" key="1">
    <source>
        <dbReference type="Pfam" id="PF13579"/>
    </source>
</evidence>
<dbReference type="GO" id="GO:0016740">
    <property type="term" value="F:transferase activity"/>
    <property type="evidence" value="ECO:0007669"/>
    <property type="project" value="UniProtKB-KW"/>
</dbReference>